<evidence type="ECO:0000313" key="2">
    <source>
        <dbReference type="EMBL" id="VVM04664.1"/>
    </source>
</evidence>
<dbReference type="AlphaFoldDB" id="A0A5E6MGQ9"/>
<keyword evidence="3" id="KW-1185">Reference proteome</keyword>
<gene>
    <name evidence="2" type="ORF">MAMT_00216</name>
</gene>
<evidence type="ECO:0000256" key="1">
    <source>
        <dbReference type="SAM" id="MobiDB-lite"/>
    </source>
</evidence>
<feature type="region of interest" description="Disordered" evidence="1">
    <location>
        <begin position="1"/>
        <end position="20"/>
    </location>
</feature>
<dbReference type="RefSeq" id="WP_178086835.1">
    <property type="nucleotide sequence ID" value="NZ_CABFVA020000008.1"/>
</dbReference>
<sequence>MEMRPVGRPTFAGAKPRLEQQLRQETAQQFVQRLAASSRVEVFLAPPPGEPVASALR</sequence>
<reference evidence="2 3" key="1">
    <citation type="submission" date="2019-09" db="EMBL/GenBank/DDBJ databases">
        <authorList>
            <person name="Cremers G."/>
        </authorList>
    </citation>
    <scope>NUCLEOTIDE SEQUENCE [LARGE SCALE GENOMIC DNA]</scope>
    <source>
        <strain evidence="2">4A</strain>
    </source>
</reference>
<evidence type="ECO:0000313" key="3">
    <source>
        <dbReference type="Proteomes" id="UP000334923"/>
    </source>
</evidence>
<organism evidence="2 3">
    <name type="scientific">Methylacidimicrobium tartarophylax</name>
    <dbReference type="NCBI Taxonomy" id="1041768"/>
    <lineage>
        <taxon>Bacteria</taxon>
        <taxon>Pseudomonadati</taxon>
        <taxon>Verrucomicrobiota</taxon>
        <taxon>Methylacidimicrobium</taxon>
    </lineage>
</organism>
<protein>
    <submittedName>
        <fullName evidence="2">Uncharacterized protein</fullName>
    </submittedName>
</protein>
<dbReference type="EMBL" id="CABFVA020000008">
    <property type="protein sequence ID" value="VVM04664.1"/>
    <property type="molecule type" value="Genomic_DNA"/>
</dbReference>
<accession>A0A5E6MGQ9</accession>
<dbReference type="Proteomes" id="UP000334923">
    <property type="component" value="Unassembled WGS sequence"/>
</dbReference>
<proteinExistence type="predicted"/>
<name>A0A5E6MGQ9_9BACT</name>